<organism evidence="2 3">
    <name type="scientific">Pristionchus pacificus</name>
    <name type="common">Parasitic nematode worm</name>
    <dbReference type="NCBI Taxonomy" id="54126"/>
    <lineage>
        <taxon>Eukaryota</taxon>
        <taxon>Metazoa</taxon>
        <taxon>Ecdysozoa</taxon>
        <taxon>Nematoda</taxon>
        <taxon>Chromadorea</taxon>
        <taxon>Rhabditida</taxon>
        <taxon>Rhabditina</taxon>
        <taxon>Diplogasteromorpha</taxon>
        <taxon>Diplogasteroidea</taxon>
        <taxon>Neodiplogasteridae</taxon>
        <taxon>Pristionchus</taxon>
    </lineage>
</organism>
<dbReference type="Pfam" id="PF07818">
    <property type="entry name" value="HCNGP"/>
    <property type="match status" value="1"/>
</dbReference>
<dbReference type="GO" id="GO:0006355">
    <property type="term" value="P:regulation of DNA-templated transcription"/>
    <property type="evidence" value="ECO:0007669"/>
    <property type="project" value="InterPro"/>
</dbReference>
<dbReference type="InterPro" id="IPR020103">
    <property type="entry name" value="PsdUridine_synth_cat_dom_sf"/>
</dbReference>
<dbReference type="AlphaFoldDB" id="A0A2A6C1W5"/>
<dbReference type="Proteomes" id="UP000005239">
    <property type="component" value="Unassembled WGS sequence"/>
</dbReference>
<accession>A0A2A6C1W5</accession>
<evidence type="ECO:0000313" key="3">
    <source>
        <dbReference type="Proteomes" id="UP000005239"/>
    </source>
</evidence>
<keyword evidence="3" id="KW-1185">Reference proteome</keyword>
<name>A0A2A6C1W5_PRIPA</name>
<reference evidence="2" key="2">
    <citation type="submission" date="2022-06" db="UniProtKB">
        <authorList>
            <consortium name="EnsemblMetazoa"/>
        </authorList>
    </citation>
    <scope>IDENTIFICATION</scope>
    <source>
        <strain evidence="2">PS312</strain>
    </source>
</reference>
<proteinExistence type="predicted"/>
<evidence type="ECO:0000256" key="1">
    <source>
        <dbReference type="SAM" id="MobiDB-lite"/>
    </source>
</evidence>
<dbReference type="Gene3D" id="3.30.2350.10">
    <property type="entry name" value="Pseudouridine synthase"/>
    <property type="match status" value="1"/>
</dbReference>
<dbReference type="GO" id="GO:0003723">
    <property type="term" value="F:RNA binding"/>
    <property type="evidence" value="ECO:0007669"/>
    <property type="project" value="InterPro"/>
</dbReference>
<dbReference type="GO" id="GO:0001522">
    <property type="term" value="P:pseudouridine synthesis"/>
    <property type="evidence" value="ECO:0007669"/>
    <property type="project" value="InterPro"/>
</dbReference>
<dbReference type="GO" id="GO:0009982">
    <property type="term" value="F:pseudouridine synthase activity"/>
    <property type="evidence" value="ECO:0007669"/>
    <property type="project" value="InterPro"/>
</dbReference>
<evidence type="ECO:0000313" key="2">
    <source>
        <dbReference type="EnsemblMetazoa" id="PPA42114.1"/>
    </source>
</evidence>
<dbReference type="InterPro" id="IPR012479">
    <property type="entry name" value="SAP30BP"/>
</dbReference>
<dbReference type="GO" id="GO:0005634">
    <property type="term" value="C:nucleus"/>
    <property type="evidence" value="ECO:0000318"/>
    <property type="project" value="GO_Central"/>
</dbReference>
<dbReference type="SUPFAM" id="SSF55120">
    <property type="entry name" value="Pseudouridine synthase"/>
    <property type="match status" value="1"/>
</dbReference>
<dbReference type="PANTHER" id="PTHR13464">
    <property type="entry name" value="TRANSCRIPTIONAL REGULATOR PROTEIN HCNGP"/>
    <property type="match status" value="1"/>
</dbReference>
<accession>A0A8R1UWM0</accession>
<feature type="region of interest" description="Disordered" evidence="1">
    <location>
        <begin position="134"/>
        <end position="153"/>
    </location>
</feature>
<gene>
    <name evidence="2" type="primary">WBGene00280483</name>
</gene>
<dbReference type="EnsemblMetazoa" id="PPA42114.1">
    <property type="protein sequence ID" value="PPA42114.1"/>
    <property type="gene ID" value="WBGene00280483"/>
</dbReference>
<reference evidence="3" key="1">
    <citation type="journal article" date="2008" name="Nat. Genet.">
        <title>The Pristionchus pacificus genome provides a unique perspective on nematode lifestyle and parasitism.</title>
        <authorList>
            <person name="Dieterich C."/>
            <person name="Clifton S.W."/>
            <person name="Schuster L.N."/>
            <person name="Chinwalla A."/>
            <person name="Delehaunty K."/>
            <person name="Dinkelacker I."/>
            <person name="Fulton L."/>
            <person name="Fulton R."/>
            <person name="Godfrey J."/>
            <person name="Minx P."/>
            <person name="Mitreva M."/>
            <person name="Roeseler W."/>
            <person name="Tian H."/>
            <person name="Witte H."/>
            <person name="Yang S.P."/>
            <person name="Wilson R.K."/>
            <person name="Sommer R.J."/>
        </authorList>
    </citation>
    <scope>NUCLEOTIDE SEQUENCE [LARGE SCALE GENOMIC DNA]</scope>
    <source>
        <strain evidence="3">PS312</strain>
    </source>
</reference>
<dbReference type="PANTHER" id="PTHR13464:SF0">
    <property type="entry name" value="SAP30-BINDING PROTEIN"/>
    <property type="match status" value="1"/>
</dbReference>
<protein>
    <submittedName>
        <fullName evidence="2">Uncharacterized protein</fullName>
    </submittedName>
</protein>
<sequence length="504" mass="55868">AHKEFEGPATPRAQEEARPIVIPPAPDTPVDAAVEDRFRVMFERKAKGHSINQDIQNRKAFKNPSIYEMFIEQFEIKEFGSNFPREQYDPDGYTQECYYDYISSAAKKAGDAPAAKKPKMSVLRQVRQQCAGALRASTSSAEKATRSEARPVTKSQVDAACAPKVFKYTDSLVRHLEQSLILHEPGRFVILQKPYGVPCLGFKQKEGGVFKNSVHNSLDKDEAEEGEQKYESLDRTVTIADCIPQLSQLLREPQLGFCTGLKRYVSGPLILPCGRPDYDKMRAALRTAGSLGASGEENAEFYQQSALALVVGRPEQEEGTVEGFATFQPVGDHKEYIFVEGRASRRQRTGKYAVQGGVAWSTLASGHDCSLLHLQFGKFARHLPRLALAHLDCPILGDGLYGQRFFDVDGKAVRMEPARAARNKGKKYTPARLLARLGPHAPPLADLPLYLHVWQTVLPKYGGSADLVASAPPPPHFEAMIDVLGFGRALKKFWNETEQGAMMD</sequence>